<accession>A0A7T0EGK5</accession>
<dbReference type="Proteomes" id="UP000540266">
    <property type="component" value="Plasmid pBS3a"/>
</dbReference>
<name>A0A7T0EGK5_9HYPH</name>
<dbReference type="GeneID" id="45960523"/>
<dbReference type="AlphaFoldDB" id="A0A7T0EGK5"/>
<keyword evidence="2" id="KW-0067">ATP-binding</keyword>
<dbReference type="RefSeq" id="WP_185185232.1">
    <property type="nucleotide sequence ID" value="NZ_CP013530.1"/>
</dbReference>
<gene>
    <name evidence="2" type="ORF">HER27_023095</name>
</gene>
<evidence type="ECO:0000256" key="1">
    <source>
        <dbReference type="SAM" id="Coils"/>
    </source>
</evidence>
<proteinExistence type="predicted"/>
<organism evidence="2 3">
    <name type="scientific">Rhizobium phaseoli</name>
    <dbReference type="NCBI Taxonomy" id="396"/>
    <lineage>
        <taxon>Bacteria</taxon>
        <taxon>Pseudomonadati</taxon>
        <taxon>Pseudomonadota</taxon>
        <taxon>Alphaproteobacteria</taxon>
        <taxon>Hyphomicrobiales</taxon>
        <taxon>Rhizobiaceae</taxon>
        <taxon>Rhizobium/Agrobacterium group</taxon>
        <taxon>Rhizobium</taxon>
    </lineage>
</organism>
<reference evidence="2 3" key="1">
    <citation type="submission" date="2020-11" db="EMBL/GenBank/DDBJ databases">
        <title>Indigenous Rhizobia Nodulating Common beans in Western Kenya.</title>
        <authorList>
            <person name="Wekesa C.S."/>
            <person name="Oelmueller R."/>
            <person name="Furch A.C."/>
        </authorList>
    </citation>
    <scope>NUCLEOTIDE SEQUENCE [LARGE SCALE GENOMIC DNA]</scope>
    <source>
        <strain evidence="3">BS3</strain>
        <plasmid evidence="2 3">pBS3a</plasmid>
    </source>
</reference>
<dbReference type="GO" id="GO:0005524">
    <property type="term" value="F:ATP binding"/>
    <property type="evidence" value="ECO:0007669"/>
    <property type="project" value="UniProtKB-KW"/>
</dbReference>
<geneLocation type="plasmid" evidence="2 3">
    <name>pBS3a</name>
</geneLocation>
<evidence type="ECO:0000313" key="2">
    <source>
        <dbReference type="EMBL" id="QPK11255.1"/>
    </source>
</evidence>
<feature type="coiled-coil region" evidence="1">
    <location>
        <begin position="72"/>
        <end position="103"/>
    </location>
</feature>
<sequence>MPDYSVAVAAVADCTFNTPGKAAQRYVCRGTFGAMAVGNCIGFGGMRVDRAVAQEVLERLQPLGIEAALRAMEAHTQRHSDNQQQLENLIKQAQYEAARARRQYDAVDPGNRLVAGELERRWNEKLILLRDLEVQFEMLSTDRNTPALSADDRTRLMMLGSDL</sequence>
<protein>
    <submittedName>
        <fullName evidence="2">ATP-binding protein</fullName>
    </submittedName>
</protein>
<evidence type="ECO:0000313" key="3">
    <source>
        <dbReference type="Proteomes" id="UP000540266"/>
    </source>
</evidence>
<keyword evidence="1" id="KW-0175">Coiled coil</keyword>
<keyword evidence="2" id="KW-0614">Plasmid</keyword>
<dbReference type="EMBL" id="CP064932">
    <property type="protein sequence ID" value="QPK11255.1"/>
    <property type="molecule type" value="Genomic_DNA"/>
</dbReference>
<keyword evidence="2" id="KW-0547">Nucleotide-binding</keyword>